<dbReference type="GO" id="GO:0005615">
    <property type="term" value="C:extracellular space"/>
    <property type="evidence" value="ECO:0007669"/>
    <property type="project" value="TreeGrafter"/>
</dbReference>
<evidence type="ECO:0000256" key="3">
    <source>
        <dbReference type="ARBA" id="ARBA00022670"/>
    </source>
</evidence>
<comment type="caution">
    <text evidence="9">The sequence shown here is derived from an EMBL/GenBank/DDBJ whole genome shotgun (WGS) entry which is preliminary data.</text>
</comment>
<reference evidence="9" key="1">
    <citation type="submission" date="2020-10" db="EMBL/GenBank/DDBJ databases">
        <title>Sequencing the genomes of 1000 actinobacteria strains.</title>
        <authorList>
            <person name="Klenk H.-P."/>
        </authorList>
    </citation>
    <scope>NUCLEOTIDE SEQUENCE</scope>
    <source>
        <strain evidence="9">DSM 45354</strain>
    </source>
</reference>
<feature type="signal peptide" evidence="7">
    <location>
        <begin position="1"/>
        <end position="24"/>
    </location>
</feature>
<organism evidence="9 10">
    <name type="scientific">Actinopolymorpha pittospori</name>
    <dbReference type="NCBI Taxonomy" id="648752"/>
    <lineage>
        <taxon>Bacteria</taxon>
        <taxon>Bacillati</taxon>
        <taxon>Actinomycetota</taxon>
        <taxon>Actinomycetes</taxon>
        <taxon>Propionibacteriales</taxon>
        <taxon>Actinopolymorphaceae</taxon>
        <taxon>Actinopolymorpha</taxon>
    </lineage>
</organism>
<keyword evidence="4" id="KW-0378">Hydrolase</keyword>
<keyword evidence="10" id="KW-1185">Reference proteome</keyword>
<dbReference type="AlphaFoldDB" id="A0A927RA89"/>
<dbReference type="SUPFAM" id="SSF53187">
    <property type="entry name" value="Zn-dependent exopeptidases"/>
    <property type="match status" value="1"/>
</dbReference>
<evidence type="ECO:0000256" key="1">
    <source>
        <dbReference type="ARBA" id="ARBA00001947"/>
    </source>
</evidence>
<dbReference type="PANTHER" id="PTHR11705:SF143">
    <property type="entry name" value="SLL0236 PROTEIN"/>
    <property type="match status" value="1"/>
</dbReference>
<dbReference type="EMBL" id="JADBEM010000001">
    <property type="protein sequence ID" value="MBE1607354.1"/>
    <property type="molecule type" value="Genomic_DNA"/>
</dbReference>
<dbReference type="GO" id="GO:0006508">
    <property type="term" value="P:proteolysis"/>
    <property type="evidence" value="ECO:0007669"/>
    <property type="project" value="UniProtKB-KW"/>
</dbReference>
<sequence>MKRKIQAGLAVPIVAALTAVVGPAASGALSTAADPPETGLPTPASVLGFAPCTDYKLANYEQITDYFTALDKSSDRMQLMSIGKTSEGRDQVLGIVSSPENLEPKNLKKYQDIAERLAHSRGLTDAQAKELAQEGKSVAWVDFGIHSTEVAPTQTAPQFAYDLVRGESAEAKSIRDNVITLFNPNVNPDGTTHVSDWYMKYVGTEYQDSDYPELYQKYAGHDDNRDWFMFNLPETKNQGNILWHTWYPQLVYNTHQTAAYPARIFVPPFKDPSNPNIQPEVIRGINAVGDAMTQRLDREGKVGAVSRQQYDQWWNGGLRSVPAFHNQIGILTETAHASATPTFEDPADFPKTFPYQGVSTSEPSAFYPSPYKGGEWHLKDSCSYIESTGWAYLHTAATDREGWLYGVYRMGKQAIQAGGDVSYIIPADQADFATAAKMINVLRWGDVEVQQATAAFTVGDKSYPKGSYIIREAQPFRPYVVDLMNPQVYPDRRNPDGSPERPYDMAGWTLPYQMGVQFDKVDAKFKVATTQVEWAKVPNYRMPSTTPGYAYALDPRVNDSFTAAMQLVKAGDKVTRTKDAVTTDQGSWPAGTFLVAAGQGTKARVTAQARSLGLQVASVATEPENTLALSQPRIGLYHGWGGNSDEGWTRYVLEQFKFPYGQIHDADVRAGALNDKYDVIVLPDASYNSMLNGERAGSLPPEYTGGMTAAGIANLKEFVNNGGTLVTVNDAAQLPIRAFDNFPVTDVTEGVPSTDYYSPGSVVATNANANTRLTWGLPEKLDAYSSTSPAFVVKEGATSVTTPVNYPTSNVLRSGWLLGENLVAGKAAVADVGYGDGEVLLLGTSVQHRAQAHGTYKLLFNALLVGGES</sequence>
<feature type="domain" description="Peptidase M14" evidence="8">
    <location>
        <begin position="66"/>
        <end position="227"/>
    </location>
</feature>
<dbReference type="Pfam" id="PF00246">
    <property type="entry name" value="Peptidase_M14"/>
    <property type="match status" value="1"/>
</dbReference>
<dbReference type="CDD" id="cd03143">
    <property type="entry name" value="A4_beta-galactosidase_middle_domain"/>
    <property type="match status" value="1"/>
</dbReference>
<evidence type="ECO:0000256" key="7">
    <source>
        <dbReference type="SAM" id="SignalP"/>
    </source>
</evidence>
<dbReference type="InterPro" id="IPR029062">
    <property type="entry name" value="Class_I_gatase-like"/>
</dbReference>
<keyword evidence="6" id="KW-0482">Metalloprotease</keyword>
<evidence type="ECO:0000313" key="10">
    <source>
        <dbReference type="Proteomes" id="UP000638648"/>
    </source>
</evidence>
<name>A0A927RA89_9ACTN</name>
<dbReference type="Proteomes" id="UP000638648">
    <property type="component" value="Unassembled WGS sequence"/>
</dbReference>
<evidence type="ECO:0000256" key="2">
    <source>
        <dbReference type="ARBA" id="ARBA00005988"/>
    </source>
</evidence>
<keyword evidence="7" id="KW-0732">Signal</keyword>
<keyword evidence="3" id="KW-0645">Protease</keyword>
<dbReference type="CDD" id="cd06240">
    <property type="entry name" value="M14-like"/>
    <property type="match status" value="1"/>
</dbReference>
<evidence type="ECO:0000256" key="6">
    <source>
        <dbReference type="ARBA" id="ARBA00023049"/>
    </source>
</evidence>
<evidence type="ECO:0000256" key="5">
    <source>
        <dbReference type="ARBA" id="ARBA00022833"/>
    </source>
</evidence>
<keyword evidence="5" id="KW-0862">Zinc</keyword>
<dbReference type="GO" id="GO:0004181">
    <property type="term" value="F:metallocarboxypeptidase activity"/>
    <property type="evidence" value="ECO:0007669"/>
    <property type="project" value="InterPro"/>
</dbReference>
<dbReference type="Gene3D" id="3.40.630.10">
    <property type="entry name" value="Zn peptidases"/>
    <property type="match status" value="1"/>
</dbReference>
<accession>A0A927RA89</accession>
<proteinExistence type="inferred from homology"/>
<dbReference type="Gene3D" id="3.40.50.880">
    <property type="match status" value="1"/>
</dbReference>
<evidence type="ECO:0000313" key="9">
    <source>
        <dbReference type="EMBL" id="MBE1607354.1"/>
    </source>
</evidence>
<dbReference type="InterPro" id="IPR000834">
    <property type="entry name" value="Peptidase_M14"/>
</dbReference>
<gene>
    <name evidence="9" type="ORF">HEB94_004202</name>
</gene>
<protein>
    <recommendedName>
        <fullName evidence="8">Peptidase M14 domain-containing protein</fullName>
    </recommendedName>
</protein>
<dbReference type="SUPFAM" id="SSF52317">
    <property type="entry name" value="Class I glutamine amidotransferase-like"/>
    <property type="match status" value="1"/>
</dbReference>
<comment type="cofactor">
    <cofactor evidence="1">
        <name>Zn(2+)</name>
        <dbReference type="ChEBI" id="CHEBI:29105"/>
    </cofactor>
</comment>
<feature type="chain" id="PRO_5038031920" description="Peptidase M14 domain-containing protein" evidence="7">
    <location>
        <begin position="25"/>
        <end position="869"/>
    </location>
</feature>
<evidence type="ECO:0000259" key="8">
    <source>
        <dbReference type="Pfam" id="PF00246"/>
    </source>
</evidence>
<evidence type="ECO:0000256" key="4">
    <source>
        <dbReference type="ARBA" id="ARBA00022801"/>
    </source>
</evidence>
<dbReference type="GO" id="GO:0008270">
    <property type="term" value="F:zinc ion binding"/>
    <property type="evidence" value="ECO:0007669"/>
    <property type="project" value="InterPro"/>
</dbReference>
<comment type="similarity">
    <text evidence="2">Belongs to the peptidase M14 family.</text>
</comment>
<dbReference type="RefSeq" id="WP_192751314.1">
    <property type="nucleotide sequence ID" value="NZ_BAABJL010000197.1"/>
</dbReference>
<dbReference type="PANTHER" id="PTHR11705">
    <property type="entry name" value="PROTEASE FAMILY M14 CARBOXYPEPTIDASE A,B"/>
    <property type="match status" value="1"/>
</dbReference>